<keyword evidence="15" id="KW-1185">Reference proteome</keyword>
<evidence type="ECO:0000256" key="1">
    <source>
        <dbReference type="ARBA" id="ARBA00001966"/>
    </source>
</evidence>
<dbReference type="GO" id="GO:0051539">
    <property type="term" value="F:4 iron, 4 sulfur cluster binding"/>
    <property type="evidence" value="ECO:0007669"/>
    <property type="project" value="UniProtKB-KW"/>
</dbReference>
<dbReference type="GO" id="GO:0046872">
    <property type="term" value="F:metal ion binding"/>
    <property type="evidence" value="ECO:0007669"/>
    <property type="project" value="UniProtKB-KW"/>
</dbReference>
<comment type="catalytic activity">
    <reaction evidence="12">
        <text>GTP + AH2 + S-adenosyl-L-methionine = (8S)-3',8-cyclo-7,8-dihydroguanosine 5'-triphosphate + 5'-deoxyadenosine + L-methionine + A + H(+)</text>
        <dbReference type="Rhea" id="RHEA:49576"/>
        <dbReference type="ChEBI" id="CHEBI:13193"/>
        <dbReference type="ChEBI" id="CHEBI:15378"/>
        <dbReference type="ChEBI" id="CHEBI:17319"/>
        <dbReference type="ChEBI" id="CHEBI:17499"/>
        <dbReference type="ChEBI" id="CHEBI:37565"/>
        <dbReference type="ChEBI" id="CHEBI:57844"/>
        <dbReference type="ChEBI" id="CHEBI:59789"/>
        <dbReference type="ChEBI" id="CHEBI:131766"/>
        <dbReference type="EC" id="4.1.99.22"/>
    </reaction>
</comment>
<proteinExistence type="predicted"/>
<dbReference type="EC" id="4.1.99.22" evidence="2"/>
<keyword evidence="5" id="KW-0479">Metal-binding</keyword>
<evidence type="ECO:0000256" key="12">
    <source>
        <dbReference type="ARBA" id="ARBA00048697"/>
    </source>
</evidence>
<dbReference type="GO" id="GO:0005525">
    <property type="term" value="F:GTP binding"/>
    <property type="evidence" value="ECO:0007669"/>
    <property type="project" value="UniProtKB-KW"/>
</dbReference>
<comment type="caution">
    <text evidence="14">The sequence shown here is derived from an EMBL/GenBank/DDBJ whole genome shotgun (WGS) entry which is preliminary data.</text>
</comment>
<dbReference type="InterPro" id="IPR050105">
    <property type="entry name" value="MoCo_biosynth_MoaA/MoaC"/>
</dbReference>
<keyword evidence="11" id="KW-0456">Lyase</keyword>
<evidence type="ECO:0000256" key="8">
    <source>
        <dbReference type="ARBA" id="ARBA00023014"/>
    </source>
</evidence>
<evidence type="ECO:0000313" key="15">
    <source>
        <dbReference type="Proteomes" id="UP000503640"/>
    </source>
</evidence>
<dbReference type="GO" id="GO:0061798">
    <property type="term" value="F:GTP 3',8'-cyclase activity"/>
    <property type="evidence" value="ECO:0007669"/>
    <property type="project" value="UniProtKB-EC"/>
</dbReference>
<dbReference type="SMART" id="SM00729">
    <property type="entry name" value="Elp3"/>
    <property type="match status" value="1"/>
</dbReference>
<dbReference type="PANTHER" id="PTHR22960:SF0">
    <property type="entry name" value="MOLYBDENUM COFACTOR BIOSYNTHESIS PROTEIN 1"/>
    <property type="match status" value="1"/>
</dbReference>
<dbReference type="InterPro" id="IPR010505">
    <property type="entry name" value="MoaA_twitch"/>
</dbReference>
<organism evidence="14 15">
    <name type="scientific">Anaeromyxobacter diazotrophicus</name>
    <dbReference type="NCBI Taxonomy" id="2590199"/>
    <lineage>
        <taxon>Bacteria</taxon>
        <taxon>Pseudomonadati</taxon>
        <taxon>Myxococcota</taxon>
        <taxon>Myxococcia</taxon>
        <taxon>Myxococcales</taxon>
        <taxon>Cystobacterineae</taxon>
        <taxon>Anaeromyxobacteraceae</taxon>
        <taxon>Anaeromyxobacter</taxon>
    </lineage>
</organism>
<evidence type="ECO:0000256" key="7">
    <source>
        <dbReference type="ARBA" id="ARBA00023004"/>
    </source>
</evidence>
<protein>
    <recommendedName>
        <fullName evidence="2">GTP 3',8-cyclase</fullName>
        <ecNumber evidence="2">4.1.99.22</ecNumber>
    </recommendedName>
</protein>
<dbReference type="CDD" id="cd21117">
    <property type="entry name" value="Twitch_MoaA"/>
    <property type="match status" value="1"/>
</dbReference>
<keyword evidence="9" id="KW-0342">GTP-binding</keyword>
<dbReference type="CDD" id="cd01335">
    <property type="entry name" value="Radical_SAM"/>
    <property type="match status" value="1"/>
</dbReference>
<keyword evidence="8" id="KW-0411">Iron-sulfur</keyword>
<dbReference type="Pfam" id="PF06463">
    <property type="entry name" value="Mob_synth_C"/>
    <property type="match status" value="1"/>
</dbReference>
<dbReference type="Proteomes" id="UP000503640">
    <property type="component" value="Unassembled WGS sequence"/>
</dbReference>
<dbReference type="InterPro" id="IPR007197">
    <property type="entry name" value="rSAM"/>
</dbReference>
<evidence type="ECO:0000313" key="14">
    <source>
        <dbReference type="EMBL" id="GEJ59023.1"/>
    </source>
</evidence>
<dbReference type="InterPro" id="IPR006638">
    <property type="entry name" value="Elp3/MiaA/NifB-like_rSAM"/>
</dbReference>
<evidence type="ECO:0000256" key="4">
    <source>
        <dbReference type="ARBA" id="ARBA00022691"/>
    </source>
</evidence>
<reference evidence="15" key="1">
    <citation type="journal article" date="2020" name="Appl. Environ. Microbiol.">
        <title>Diazotrophic Anaeromyxobacter Isolates from Soils.</title>
        <authorList>
            <person name="Masuda Y."/>
            <person name="Yamanaka H."/>
            <person name="Xu Z.X."/>
            <person name="Shiratori Y."/>
            <person name="Aono T."/>
            <person name="Amachi S."/>
            <person name="Senoo K."/>
            <person name="Itoh H."/>
        </authorList>
    </citation>
    <scope>NUCLEOTIDE SEQUENCE [LARGE SCALE GENOMIC DNA]</scope>
    <source>
        <strain evidence="15">R267</strain>
    </source>
</reference>
<gene>
    <name evidence="14" type="primary">moaA1</name>
    <name evidence="14" type="ORF">AMYX_37640</name>
</gene>
<dbReference type="AlphaFoldDB" id="A0A7I9VRH7"/>
<comment type="cofactor">
    <cofactor evidence="1">
        <name>[4Fe-4S] cluster</name>
        <dbReference type="ChEBI" id="CHEBI:49883"/>
    </cofactor>
</comment>
<dbReference type="PROSITE" id="PS51918">
    <property type="entry name" value="RADICAL_SAM"/>
    <property type="match status" value="1"/>
</dbReference>
<dbReference type="Pfam" id="PF04055">
    <property type="entry name" value="Radical_SAM"/>
    <property type="match status" value="1"/>
</dbReference>
<keyword evidence="7" id="KW-0408">Iron</keyword>
<evidence type="ECO:0000256" key="9">
    <source>
        <dbReference type="ARBA" id="ARBA00023134"/>
    </source>
</evidence>
<dbReference type="PANTHER" id="PTHR22960">
    <property type="entry name" value="MOLYBDOPTERIN COFACTOR SYNTHESIS PROTEIN A"/>
    <property type="match status" value="1"/>
</dbReference>
<dbReference type="EMBL" id="BJTG01000010">
    <property type="protein sequence ID" value="GEJ59023.1"/>
    <property type="molecule type" value="Genomic_DNA"/>
</dbReference>
<evidence type="ECO:0000256" key="3">
    <source>
        <dbReference type="ARBA" id="ARBA00022485"/>
    </source>
</evidence>
<dbReference type="PROSITE" id="PS01305">
    <property type="entry name" value="MOAA_NIFB_PQQE"/>
    <property type="match status" value="1"/>
</dbReference>
<evidence type="ECO:0000256" key="5">
    <source>
        <dbReference type="ARBA" id="ARBA00022723"/>
    </source>
</evidence>
<evidence type="ECO:0000256" key="2">
    <source>
        <dbReference type="ARBA" id="ARBA00012167"/>
    </source>
</evidence>
<dbReference type="SFLD" id="SFLDG01383">
    <property type="entry name" value="cyclic_pyranopterin_phosphate"/>
    <property type="match status" value="1"/>
</dbReference>
<keyword evidence="3" id="KW-0004">4Fe-4S</keyword>
<dbReference type="UniPathway" id="UPA00344"/>
<evidence type="ECO:0000259" key="13">
    <source>
        <dbReference type="PROSITE" id="PS51918"/>
    </source>
</evidence>
<evidence type="ECO:0000256" key="11">
    <source>
        <dbReference type="ARBA" id="ARBA00023239"/>
    </source>
</evidence>
<dbReference type="SFLD" id="SFLDG01386">
    <property type="entry name" value="main_SPASM_domain-containing"/>
    <property type="match status" value="1"/>
</dbReference>
<evidence type="ECO:0000256" key="10">
    <source>
        <dbReference type="ARBA" id="ARBA00023150"/>
    </source>
</evidence>
<accession>A0A7I9VRH7</accession>
<dbReference type="SUPFAM" id="SSF102114">
    <property type="entry name" value="Radical SAM enzymes"/>
    <property type="match status" value="1"/>
</dbReference>
<sequence>MKSTPETLSIPPLQDAQGRLIAYLRLSLTDRCNFRCNYCSPSEYEEPSSVLTRPELARLVGVFARLGVRRVRLTGGEPTLRKDLVAIAGDVGATLGVEEVALTTNGHRLAELARPLRAAGVGALNVSLDTLRPERLGAISGRGARLADVLAGVDAAAAEGFPHLKLNTVVLGGVNEDELGDLVRYAWARGASPRFIELMPFAQGTPVPTARVKALLAAQGVALEPCEKRGWGPAHYMRERGAGAAARHVGFIGAMTENFCERCNRARVAADGGFQVCLGGEAQVPLGALLRGGASDEALEVSIRQALAHKAPRHHMEEASAGLVKLRPMMGIGG</sequence>
<dbReference type="InterPro" id="IPR000385">
    <property type="entry name" value="MoaA_NifB_PqqE_Fe-S-bd_CS"/>
</dbReference>
<dbReference type="GO" id="GO:0061799">
    <property type="term" value="F:cyclic pyranopterin monophosphate synthase activity"/>
    <property type="evidence" value="ECO:0007669"/>
    <property type="project" value="TreeGrafter"/>
</dbReference>
<dbReference type="InterPro" id="IPR013785">
    <property type="entry name" value="Aldolase_TIM"/>
</dbReference>
<dbReference type="Gene3D" id="3.20.20.70">
    <property type="entry name" value="Aldolase class I"/>
    <property type="match status" value="1"/>
</dbReference>
<dbReference type="InterPro" id="IPR040064">
    <property type="entry name" value="MoaA-like"/>
</dbReference>
<keyword evidence="4" id="KW-0949">S-adenosyl-L-methionine</keyword>
<dbReference type="SFLD" id="SFLDG01067">
    <property type="entry name" value="SPASM/twitch_domain_containing"/>
    <property type="match status" value="1"/>
</dbReference>
<dbReference type="RefSeq" id="WP_176068132.1">
    <property type="nucleotide sequence ID" value="NZ_BJTG01000010.1"/>
</dbReference>
<dbReference type="GO" id="GO:0006777">
    <property type="term" value="P:Mo-molybdopterin cofactor biosynthetic process"/>
    <property type="evidence" value="ECO:0007669"/>
    <property type="project" value="UniProtKB-KW"/>
</dbReference>
<keyword evidence="10" id="KW-0501">Molybdenum cofactor biosynthesis</keyword>
<dbReference type="InterPro" id="IPR013483">
    <property type="entry name" value="MoaA"/>
</dbReference>
<evidence type="ECO:0000256" key="6">
    <source>
        <dbReference type="ARBA" id="ARBA00022741"/>
    </source>
</evidence>
<dbReference type="NCBIfam" id="TIGR02666">
    <property type="entry name" value="moaA"/>
    <property type="match status" value="1"/>
</dbReference>
<name>A0A7I9VRH7_9BACT</name>
<feature type="domain" description="Radical SAM core" evidence="13">
    <location>
        <begin position="16"/>
        <end position="233"/>
    </location>
</feature>
<dbReference type="SFLD" id="SFLDS00029">
    <property type="entry name" value="Radical_SAM"/>
    <property type="match status" value="1"/>
</dbReference>
<keyword evidence="6" id="KW-0547">Nucleotide-binding</keyword>
<dbReference type="InterPro" id="IPR058240">
    <property type="entry name" value="rSAM_sf"/>
</dbReference>